<feature type="region of interest" description="Disordered" evidence="3">
    <location>
        <begin position="1"/>
        <end position="25"/>
    </location>
</feature>
<dbReference type="EMBL" id="JABBNB010000022">
    <property type="protein sequence ID" value="NMO03393.1"/>
    <property type="molecule type" value="Genomic_DNA"/>
</dbReference>
<dbReference type="Pfam" id="PF17932">
    <property type="entry name" value="TetR_C_24"/>
    <property type="match status" value="1"/>
</dbReference>
<evidence type="ECO:0000259" key="4">
    <source>
        <dbReference type="PROSITE" id="PS50943"/>
    </source>
</evidence>
<evidence type="ECO:0000256" key="1">
    <source>
        <dbReference type="ARBA" id="ARBA00023125"/>
    </source>
</evidence>
<feature type="domain" description="HTH tetR-type" evidence="5">
    <location>
        <begin position="106"/>
        <end position="166"/>
    </location>
</feature>
<dbReference type="SUPFAM" id="SSF48498">
    <property type="entry name" value="Tetracyclin repressor-like, C-terminal domain"/>
    <property type="match status" value="1"/>
</dbReference>
<keyword evidence="1 2" id="KW-0238">DNA-binding</keyword>
<dbReference type="Pfam" id="PF00440">
    <property type="entry name" value="TetR_N"/>
    <property type="match status" value="1"/>
</dbReference>
<evidence type="ECO:0000313" key="7">
    <source>
        <dbReference type="Proteomes" id="UP000550729"/>
    </source>
</evidence>
<dbReference type="InterPro" id="IPR041490">
    <property type="entry name" value="KstR2_TetR_C"/>
</dbReference>
<dbReference type="InterPro" id="IPR009057">
    <property type="entry name" value="Homeodomain-like_sf"/>
</dbReference>
<dbReference type="InterPro" id="IPR010982">
    <property type="entry name" value="Lambda_DNA-bd_dom_sf"/>
</dbReference>
<dbReference type="SMART" id="SM00530">
    <property type="entry name" value="HTH_XRE"/>
    <property type="match status" value="1"/>
</dbReference>
<dbReference type="PROSITE" id="PS50943">
    <property type="entry name" value="HTH_CROC1"/>
    <property type="match status" value="1"/>
</dbReference>
<reference evidence="6 7" key="1">
    <citation type="submission" date="2020-04" db="EMBL/GenBank/DDBJ databases">
        <title>Gordonia sp. nov. TBRC 11910.</title>
        <authorList>
            <person name="Suriyachadkun C."/>
        </authorList>
    </citation>
    <scope>NUCLEOTIDE SEQUENCE [LARGE SCALE GENOMIC DNA]</scope>
    <source>
        <strain evidence="6 7">TBRC 11910</strain>
    </source>
</reference>
<dbReference type="RefSeq" id="WP_170195888.1">
    <property type="nucleotide sequence ID" value="NZ_JABBNB010000022.1"/>
</dbReference>
<feature type="domain" description="HTH cro/C1-type" evidence="4">
    <location>
        <begin position="30"/>
        <end position="84"/>
    </location>
</feature>
<dbReference type="AlphaFoldDB" id="A0A848L471"/>
<dbReference type="InterPro" id="IPR036271">
    <property type="entry name" value="Tet_transcr_reg_TetR-rel_C_sf"/>
</dbReference>
<dbReference type="PANTHER" id="PTHR30055">
    <property type="entry name" value="HTH-TYPE TRANSCRIPTIONAL REGULATOR RUTR"/>
    <property type="match status" value="1"/>
</dbReference>
<dbReference type="PROSITE" id="PS50977">
    <property type="entry name" value="HTH_TETR_2"/>
    <property type="match status" value="1"/>
</dbReference>
<dbReference type="PRINTS" id="PR00455">
    <property type="entry name" value="HTHTETR"/>
</dbReference>
<dbReference type="Pfam" id="PF01381">
    <property type="entry name" value="HTH_3"/>
    <property type="match status" value="1"/>
</dbReference>
<evidence type="ECO:0000256" key="2">
    <source>
        <dbReference type="PROSITE-ProRule" id="PRU00335"/>
    </source>
</evidence>
<gene>
    <name evidence="6" type="ORF">HH308_19445</name>
</gene>
<evidence type="ECO:0000313" key="6">
    <source>
        <dbReference type="EMBL" id="NMO03393.1"/>
    </source>
</evidence>
<dbReference type="Gene3D" id="1.10.260.40">
    <property type="entry name" value="lambda repressor-like DNA-binding domains"/>
    <property type="match status" value="1"/>
</dbReference>
<dbReference type="Proteomes" id="UP000550729">
    <property type="component" value="Unassembled WGS sequence"/>
</dbReference>
<dbReference type="Gene3D" id="1.10.357.10">
    <property type="entry name" value="Tetracycline Repressor, domain 2"/>
    <property type="match status" value="1"/>
</dbReference>
<dbReference type="GO" id="GO:0003700">
    <property type="term" value="F:DNA-binding transcription factor activity"/>
    <property type="evidence" value="ECO:0007669"/>
    <property type="project" value="TreeGrafter"/>
</dbReference>
<keyword evidence="7" id="KW-1185">Reference proteome</keyword>
<dbReference type="GO" id="GO:0000976">
    <property type="term" value="F:transcription cis-regulatory region binding"/>
    <property type="evidence" value="ECO:0007669"/>
    <property type="project" value="TreeGrafter"/>
</dbReference>
<dbReference type="InterPro" id="IPR001387">
    <property type="entry name" value="Cro/C1-type_HTH"/>
</dbReference>
<proteinExistence type="predicted"/>
<sequence>MPQPPARSQTRTGSGVEPRPDGAVAPQTMIRPARELAGISLRELARRIGVSVGTMSAIETGKTPASAERLESIVAELGTTVELLSSTGPADEPREVAEFDWRVYPDTHLDPVLDAAIACFVRTGYHGATMRTIAAEAGISVPGVYHHYASKQSLLVAGFDLAIAELSAHLHPARDEGTDPVTRLNNLCQALVLFATVRRSLARIMVNEARNIDAPDAARIDAFTDDLLTLLRDEIRAGVRTGALTTDDPAAAARAILSLSLSVCQWDSPADDPAAVAAQYARFAINIARN</sequence>
<comment type="caution">
    <text evidence="6">The sequence shown here is derived from an EMBL/GenBank/DDBJ whole genome shotgun (WGS) entry which is preliminary data.</text>
</comment>
<name>A0A848L471_9ACTN</name>
<feature type="DNA-binding region" description="H-T-H motif" evidence="2">
    <location>
        <begin position="129"/>
        <end position="148"/>
    </location>
</feature>
<organism evidence="6 7">
    <name type="scientific">Gordonia asplenii</name>
    <dbReference type="NCBI Taxonomy" id="2725283"/>
    <lineage>
        <taxon>Bacteria</taxon>
        <taxon>Bacillati</taxon>
        <taxon>Actinomycetota</taxon>
        <taxon>Actinomycetes</taxon>
        <taxon>Mycobacteriales</taxon>
        <taxon>Gordoniaceae</taxon>
        <taxon>Gordonia</taxon>
    </lineage>
</organism>
<dbReference type="SUPFAM" id="SSF47413">
    <property type="entry name" value="lambda repressor-like DNA-binding domains"/>
    <property type="match status" value="1"/>
</dbReference>
<dbReference type="CDD" id="cd00093">
    <property type="entry name" value="HTH_XRE"/>
    <property type="match status" value="1"/>
</dbReference>
<dbReference type="PANTHER" id="PTHR30055:SF237">
    <property type="entry name" value="TRANSCRIPTIONAL REPRESSOR MCE3R"/>
    <property type="match status" value="1"/>
</dbReference>
<dbReference type="InterPro" id="IPR050109">
    <property type="entry name" value="HTH-type_TetR-like_transc_reg"/>
</dbReference>
<protein>
    <submittedName>
        <fullName evidence="6">TetR family transcriptional regulator</fullName>
    </submittedName>
</protein>
<evidence type="ECO:0000256" key="3">
    <source>
        <dbReference type="SAM" id="MobiDB-lite"/>
    </source>
</evidence>
<accession>A0A848L471</accession>
<evidence type="ECO:0000259" key="5">
    <source>
        <dbReference type="PROSITE" id="PS50977"/>
    </source>
</evidence>
<dbReference type="SUPFAM" id="SSF46689">
    <property type="entry name" value="Homeodomain-like"/>
    <property type="match status" value="1"/>
</dbReference>
<dbReference type="InterPro" id="IPR001647">
    <property type="entry name" value="HTH_TetR"/>
</dbReference>
<feature type="compositionally biased region" description="Polar residues" evidence="3">
    <location>
        <begin position="1"/>
        <end position="13"/>
    </location>
</feature>